<dbReference type="EMBL" id="UIVT01000004">
    <property type="protein sequence ID" value="SVP94065.1"/>
    <property type="molecule type" value="Genomic_DNA"/>
</dbReference>
<dbReference type="VEuPathDB" id="PiroplasmaDB:TA08825"/>
<evidence type="ECO:0000313" key="2">
    <source>
        <dbReference type="EMBL" id="SVP94628.1"/>
    </source>
</evidence>
<dbReference type="AlphaFoldDB" id="A0A3B0MWD1"/>
<name>A0A3B0MWD1_THEAN</name>
<protein>
    <submittedName>
        <fullName evidence="1">Uncharacterized protein</fullName>
    </submittedName>
</protein>
<reference evidence="1" key="1">
    <citation type="submission" date="2018-07" db="EMBL/GenBank/DDBJ databases">
        <authorList>
            <person name="Quirk P.G."/>
            <person name="Krulwich T.A."/>
        </authorList>
    </citation>
    <scope>NUCLEOTIDE SEQUENCE</scope>
    <source>
        <strain evidence="1">Anand</strain>
    </source>
</reference>
<evidence type="ECO:0000313" key="1">
    <source>
        <dbReference type="EMBL" id="SVP94065.1"/>
    </source>
</evidence>
<gene>
    <name evidence="1" type="ORF">TAT_000306600</name>
    <name evidence="2" type="ORF">TAV_000306600</name>
</gene>
<dbReference type="EMBL" id="UIVS01000004">
    <property type="protein sequence ID" value="SVP94628.1"/>
    <property type="molecule type" value="Genomic_DNA"/>
</dbReference>
<accession>A0A3B0MWD1</accession>
<proteinExistence type="predicted"/>
<organism evidence="1">
    <name type="scientific">Theileria annulata</name>
    <dbReference type="NCBI Taxonomy" id="5874"/>
    <lineage>
        <taxon>Eukaryota</taxon>
        <taxon>Sar</taxon>
        <taxon>Alveolata</taxon>
        <taxon>Apicomplexa</taxon>
        <taxon>Aconoidasida</taxon>
        <taxon>Piroplasmida</taxon>
        <taxon>Theileriidae</taxon>
        <taxon>Theileria</taxon>
    </lineage>
</organism>
<sequence length="121" mass="14234">MVLEINSNPFLSILEKNYPNLYKSIFYNNNNKFIILIPNSQILINTQINDIFIKSHILMETNIEKNYINKCGQIIEMLNDTFITSFGFNNYNICNIIQKYKFNNSIQCNFIPNTISIVMYS</sequence>